<accession>A0A101I6G7</accession>
<comment type="caution">
    <text evidence="2">The sequence shown here is derived from an EMBL/GenBank/DDBJ whole genome shotgun (WGS) entry which is preliminary data.</text>
</comment>
<proteinExistence type="inferred from homology"/>
<dbReference type="GO" id="GO:0004177">
    <property type="term" value="F:aminopeptidase activity"/>
    <property type="evidence" value="ECO:0007669"/>
    <property type="project" value="UniProtKB-KW"/>
</dbReference>
<evidence type="ECO:0000313" key="3">
    <source>
        <dbReference type="Proteomes" id="UP000055014"/>
    </source>
</evidence>
<dbReference type="Pfam" id="PF03576">
    <property type="entry name" value="Peptidase_S58"/>
    <property type="match status" value="1"/>
</dbReference>
<reference evidence="3" key="1">
    <citation type="journal article" date="2015" name="MBio">
        <title>Genome-Resolved Metagenomic Analysis Reveals Roles for Candidate Phyla and Other Microbial Community Members in Biogeochemical Transformations in Oil Reservoirs.</title>
        <authorList>
            <person name="Hu P."/>
            <person name="Tom L."/>
            <person name="Singh A."/>
            <person name="Thomas B.C."/>
            <person name="Baker B.J."/>
            <person name="Piceno Y.M."/>
            <person name="Andersen G.L."/>
            <person name="Banfield J.F."/>
        </authorList>
    </citation>
    <scope>NUCLEOTIDE SEQUENCE [LARGE SCALE GENOMIC DNA]</scope>
</reference>
<dbReference type="InterPro" id="IPR005321">
    <property type="entry name" value="Peptidase_S58_DmpA"/>
</dbReference>
<organism evidence="2 3">
    <name type="scientific">Mesotoga infera</name>
    <dbReference type="NCBI Taxonomy" id="1236046"/>
    <lineage>
        <taxon>Bacteria</taxon>
        <taxon>Thermotogati</taxon>
        <taxon>Thermotogota</taxon>
        <taxon>Thermotogae</taxon>
        <taxon>Kosmotogales</taxon>
        <taxon>Kosmotogaceae</taxon>
        <taxon>Mesotoga</taxon>
    </lineage>
</organism>
<evidence type="ECO:0000256" key="1">
    <source>
        <dbReference type="ARBA" id="ARBA00007068"/>
    </source>
</evidence>
<gene>
    <name evidence="2" type="ORF">XE02_0964</name>
</gene>
<dbReference type="SUPFAM" id="SSF56266">
    <property type="entry name" value="DmpA/ArgJ-like"/>
    <property type="match status" value="1"/>
</dbReference>
<comment type="similarity">
    <text evidence="1">Belongs to the peptidase S58 family.</text>
</comment>
<name>A0A101I6G7_9BACT</name>
<dbReference type="EMBL" id="LGGW01000082">
    <property type="protein sequence ID" value="KUK89555.1"/>
    <property type="molecule type" value="Genomic_DNA"/>
</dbReference>
<dbReference type="Proteomes" id="UP000055014">
    <property type="component" value="Unassembled WGS sequence"/>
</dbReference>
<dbReference type="PATRIC" id="fig|1236046.5.peg.699"/>
<dbReference type="InterPro" id="IPR016117">
    <property type="entry name" value="ArgJ-like_dom_sf"/>
</dbReference>
<dbReference type="Gene3D" id="3.60.70.12">
    <property type="entry name" value="L-amino peptidase D-ALA esterase/amidase"/>
    <property type="match status" value="1"/>
</dbReference>
<keyword evidence="2" id="KW-0645">Protease</keyword>
<protein>
    <submittedName>
        <fullName evidence="2">L-aminopeptidase/D-esterase</fullName>
    </submittedName>
</protein>
<evidence type="ECO:0000313" key="2">
    <source>
        <dbReference type="EMBL" id="KUK89555.1"/>
    </source>
</evidence>
<dbReference type="AlphaFoldDB" id="A0A101I6G7"/>
<dbReference type="PANTHER" id="PTHR36512:SF3">
    <property type="entry name" value="BLR5678 PROTEIN"/>
    <property type="match status" value="1"/>
</dbReference>
<dbReference type="PANTHER" id="PTHR36512">
    <property type="entry name" value="D-AMINOPEPTIDASE"/>
    <property type="match status" value="1"/>
</dbReference>
<keyword evidence="2" id="KW-0031">Aminopeptidase</keyword>
<keyword evidence="2" id="KW-0378">Hydrolase</keyword>
<sequence>MRFRELARPGDGYETGTLNKITDLEGIRVGHYTLTEDSPRCLRTGISVIRIPSVYERPVPAASSVFNGYGKSMGLIQIEELGTIESDIFLTNTLSIGAVHQGAVRLALESNPELSSLNVVVMECNDGFLNEIRALAIKEEMVADAVGDAKKDFQLGSCGAGTGMVCFGYKGGIGSSSRIVEFGGRKYTVGVFVLSNFGRSSDLRIPSLELRSELQDSDREKGSLIMILGTDLPLMPLQLKRVTRHMNLAIGLLGAPGYHGSGDISLAFTTSREYSLPEQSLMNEGNTLSEIFRAAVWACAEAIVDSMLCSCAMTGFKGSVDSLRSAIQSNL</sequence>